<dbReference type="PANTHER" id="PTHR22617">
    <property type="entry name" value="CHEMOTAXIS SENSOR HISTIDINE KINASE-RELATED"/>
    <property type="match status" value="1"/>
</dbReference>
<evidence type="ECO:0000313" key="3">
    <source>
        <dbReference type="Proteomes" id="UP000781958"/>
    </source>
</evidence>
<dbReference type="InterPro" id="IPR036061">
    <property type="entry name" value="CheW-like_dom_sf"/>
</dbReference>
<dbReference type="SUPFAM" id="SSF50341">
    <property type="entry name" value="CheW-like"/>
    <property type="match status" value="3"/>
</dbReference>
<dbReference type="Proteomes" id="UP000781958">
    <property type="component" value="Unassembled WGS sequence"/>
</dbReference>
<dbReference type="Gene3D" id="2.30.30.40">
    <property type="entry name" value="SH3 Domains"/>
    <property type="match status" value="3"/>
</dbReference>
<evidence type="ECO:0000259" key="1">
    <source>
        <dbReference type="PROSITE" id="PS50851"/>
    </source>
</evidence>
<evidence type="ECO:0000313" key="2">
    <source>
        <dbReference type="EMBL" id="MBP2291334.1"/>
    </source>
</evidence>
<sequence length="533" mass="55581">MAAIMGAAIMRKDGGRSFVTFVLGGTSLAVPMDEVLEILRPPEVVRVPLGPASLEGLARRRGVVLPVISLRRILGVDDPDGEGRDGDRRDVGGRLLVVRHRGQPVGLLVDRMTGLSSVTEGRIAAVDEAAEGDIEEAFLAGVIRATAGQAGAGQAGAGQAGALILDTGPVIERQFADLGRIGGGGLALGEAPRPSSATVEAVDEERLVVFDVAGQDFALPVAAVQEIVGFPEAVTRVPRVRSHLLGVTSLRDTLLPLVGLRELFQLTEGGEGSRGTRVVVVRTAEGLVGVVVDGVHEILRISRGRIDPVPALLAREAEFEDVAGIARADGGRLISILSADRLFRHGAALGTGTRGVDMGGKDGDGKSGVGTVRTEAFVVFRLAGAEYGLPVAAVQEVLRRPDAPTPLPNAPDFVRGVMPLRGGVLPLIDQRRLLRLPEGGEGAQARVVVIAAGSARAGLLVDGMTGIVNVPEDRIDAAPVVSQAQSRLIRRVAALDDASLRQGEAAEGRRMILLMDPQELLDMDQLTALLAVA</sequence>
<dbReference type="InterPro" id="IPR039315">
    <property type="entry name" value="CheW"/>
</dbReference>
<organism evidence="2 3">
    <name type="scientific">Azospirillum rugosum</name>
    <dbReference type="NCBI Taxonomy" id="416170"/>
    <lineage>
        <taxon>Bacteria</taxon>
        <taxon>Pseudomonadati</taxon>
        <taxon>Pseudomonadota</taxon>
        <taxon>Alphaproteobacteria</taxon>
        <taxon>Rhodospirillales</taxon>
        <taxon>Azospirillaceae</taxon>
        <taxon>Azospirillum</taxon>
    </lineage>
</organism>
<dbReference type="PANTHER" id="PTHR22617:SF23">
    <property type="entry name" value="CHEMOTAXIS PROTEIN CHEW"/>
    <property type="match status" value="1"/>
</dbReference>
<accession>A0ABS4SGK9</accession>
<keyword evidence="3" id="KW-1185">Reference proteome</keyword>
<dbReference type="Pfam" id="PF01584">
    <property type="entry name" value="CheW"/>
    <property type="match status" value="3"/>
</dbReference>
<dbReference type="PROSITE" id="PS50851">
    <property type="entry name" value="CHEW"/>
    <property type="match status" value="3"/>
</dbReference>
<dbReference type="EMBL" id="JAGINP010000003">
    <property type="protein sequence ID" value="MBP2291334.1"/>
    <property type="molecule type" value="Genomic_DNA"/>
</dbReference>
<feature type="domain" description="CheW-like" evidence="1">
    <location>
        <begin position="374"/>
        <end position="526"/>
    </location>
</feature>
<feature type="domain" description="CheW-like" evidence="1">
    <location>
        <begin position="204"/>
        <end position="348"/>
    </location>
</feature>
<protein>
    <submittedName>
        <fullName evidence="2">Purine-binding chemotaxis protein CheW</fullName>
    </submittedName>
</protein>
<dbReference type="InterPro" id="IPR002545">
    <property type="entry name" value="CheW-lke_dom"/>
</dbReference>
<name>A0ABS4SGK9_9PROT</name>
<comment type="caution">
    <text evidence="2">The sequence shown here is derived from an EMBL/GenBank/DDBJ whole genome shotgun (WGS) entry which is preliminary data.</text>
</comment>
<dbReference type="Gene3D" id="2.40.50.180">
    <property type="entry name" value="CheA-289, Domain 4"/>
    <property type="match status" value="3"/>
</dbReference>
<dbReference type="RefSeq" id="WP_246500433.1">
    <property type="nucleotide sequence ID" value="NZ_JAGINP010000003.1"/>
</dbReference>
<proteinExistence type="predicted"/>
<feature type="domain" description="CheW-like" evidence="1">
    <location>
        <begin position="15"/>
        <end position="176"/>
    </location>
</feature>
<reference evidence="2 3" key="1">
    <citation type="submission" date="2021-03" db="EMBL/GenBank/DDBJ databases">
        <title>Genomic Encyclopedia of Type Strains, Phase III (KMG-III): the genomes of soil and plant-associated and newly described type strains.</title>
        <authorList>
            <person name="Whitman W."/>
        </authorList>
    </citation>
    <scope>NUCLEOTIDE SEQUENCE [LARGE SCALE GENOMIC DNA]</scope>
    <source>
        <strain evidence="2 3">IMMIB AFH-6</strain>
    </source>
</reference>
<dbReference type="SMART" id="SM00260">
    <property type="entry name" value="CheW"/>
    <property type="match status" value="3"/>
</dbReference>
<gene>
    <name evidence="2" type="ORF">J2851_001083</name>
</gene>